<comment type="subcellular location">
    <subcellularLocation>
        <location evidence="2">Membrane</location>
    </subcellularLocation>
</comment>
<dbReference type="EMBL" id="LIHL02000001">
    <property type="protein sequence ID" value="KAF5480782.1"/>
    <property type="molecule type" value="Genomic_DNA"/>
</dbReference>
<dbReference type="InterPro" id="IPR036396">
    <property type="entry name" value="Cyt_P450_sf"/>
</dbReference>
<evidence type="ECO:0000256" key="5">
    <source>
        <dbReference type="ARBA" id="ARBA00022723"/>
    </source>
</evidence>
<keyword evidence="8 11" id="KW-0503">Monooxygenase</keyword>
<dbReference type="PRINTS" id="PR00463">
    <property type="entry name" value="EP450I"/>
</dbReference>
<keyword evidence="4 10" id="KW-0349">Heme</keyword>
<comment type="cofactor">
    <cofactor evidence="1 10">
        <name>heme</name>
        <dbReference type="ChEBI" id="CHEBI:30413"/>
    </cofactor>
</comment>
<dbReference type="Pfam" id="PF00067">
    <property type="entry name" value="p450"/>
    <property type="match status" value="1"/>
</dbReference>
<comment type="caution">
    <text evidence="13">The sequence shown here is derived from an EMBL/GenBank/DDBJ whole genome shotgun (WGS) entry which is preliminary data.</text>
</comment>
<dbReference type="GO" id="GO:0004497">
    <property type="term" value="F:monooxygenase activity"/>
    <property type="evidence" value="ECO:0007669"/>
    <property type="project" value="UniProtKB-KW"/>
</dbReference>
<dbReference type="FunFam" id="1.10.630.10:FF:000011">
    <property type="entry name" value="Cytochrome P450 83B1"/>
    <property type="match status" value="1"/>
</dbReference>
<gene>
    <name evidence="13" type="ORF">F2P56_001498</name>
</gene>
<evidence type="ECO:0000313" key="13">
    <source>
        <dbReference type="EMBL" id="KAF5480782.1"/>
    </source>
</evidence>
<proteinExistence type="inferred from homology"/>
<keyword evidence="5 10" id="KW-0479">Metal-binding</keyword>
<accession>A0A833XZA3</accession>
<evidence type="ECO:0000256" key="6">
    <source>
        <dbReference type="ARBA" id="ARBA00023002"/>
    </source>
</evidence>
<dbReference type="GO" id="GO:0005506">
    <property type="term" value="F:iron ion binding"/>
    <property type="evidence" value="ECO:0007669"/>
    <property type="project" value="InterPro"/>
</dbReference>
<organism evidence="13 14">
    <name type="scientific">Juglans regia</name>
    <name type="common">English walnut</name>
    <dbReference type="NCBI Taxonomy" id="51240"/>
    <lineage>
        <taxon>Eukaryota</taxon>
        <taxon>Viridiplantae</taxon>
        <taxon>Streptophyta</taxon>
        <taxon>Embryophyta</taxon>
        <taxon>Tracheophyta</taxon>
        <taxon>Spermatophyta</taxon>
        <taxon>Magnoliopsida</taxon>
        <taxon>eudicotyledons</taxon>
        <taxon>Gunneridae</taxon>
        <taxon>Pentapetalae</taxon>
        <taxon>rosids</taxon>
        <taxon>fabids</taxon>
        <taxon>Fagales</taxon>
        <taxon>Juglandaceae</taxon>
        <taxon>Juglans</taxon>
    </lineage>
</organism>
<evidence type="ECO:0000313" key="14">
    <source>
        <dbReference type="Proteomes" id="UP000619265"/>
    </source>
</evidence>
<dbReference type="AlphaFoldDB" id="A0A833XZA3"/>
<dbReference type="PROSITE" id="PS00086">
    <property type="entry name" value="CYTOCHROME_P450"/>
    <property type="match status" value="1"/>
</dbReference>
<dbReference type="Gramene" id="Jr01_16180_p1">
    <property type="protein sequence ID" value="cds.Jr01_16180_p1"/>
    <property type="gene ID" value="Jr01_16180"/>
</dbReference>
<feature type="non-terminal residue" evidence="13">
    <location>
        <position position="502"/>
    </location>
</feature>
<evidence type="ECO:0000256" key="8">
    <source>
        <dbReference type="ARBA" id="ARBA00023033"/>
    </source>
</evidence>
<evidence type="ECO:0000256" key="3">
    <source>
        <dbReference type="ARBA" id="ARBA00010617"/>
    </source>
</evidence>
<feature type="binding site" description="axial binding residue" evidence="10">
    <location>
        <position position="442"/>
    </location>
    <ligand>
        <name>heme</name>
        <dbReference type="ChEBI" id="CHEBI:30413"/>
    </ligand>
    <ligandPart>
        <name>Fe</name>
        <dbReference type="ChEBI" id="CHEBI:18248"/>
    </ligandPart>
</feature>
<dbReference type="Proteomes" id="UP000619265">
    <property type="component" value="Unassembled WGS sequence"/>
</dbReference>
<dbReference type="InterPro" id="IPR002401">
    <property type="entry name" value="Cyt_P450_E_grp-I"/>
</dbReference>
<dbReference type="Gene3D" id="1.10.630.10">
    <property type="entry name" value="Cytochrome P450"/>
    <property type="match status" value="1"/>
</dbReference>
<comment type="similarity">
    <text evidence="3 11">Belongs to the cytochrome P450 family.</text>
</comment>
<keyword evidence="12" id="KW-1133">Transmembrane helix</keyword>
<keyword evidence="7 10" id="KW-0408">Iron</keyword>
<keyword evidence="12" id="KW-0812">Transmembrane</keyword>
<evidence type="ECO:0000256" key="2">
    <source>
        <dbReference type="ARBA" id="ARBA00004370"/>
    </source>
</evidence>
<evidence type="ECO:0000256" key="9">
    <source>
        <dbReference type="ARBA" id="ARBA00023136"/>
    </source>
</evidence>
<evidence type="ECO:0000256" key="1">
    <source>
        <dbReference type="ARBA" id="ARBA00001971"/>
    </source>
</evidence>
<dbReference type="InterPro" id="IPR017972">
    <property type="entry name" value="Cyt_P450_CS"/>
</dbReference>
<evidence type="ECO:0008006" key="15">
    <source>
        <dbReference type="Google" id="ProtNLM"/>
    </source>
</evidence>
<evidence type="ECO:0000256" key="11">
    <source>
        <dbReference type="RuleBase" id="RU000461"/>
    </source>
</evidence>
<name>A0A833XZA3_JUGRE</name>
<keyword evidence="9 12" id="KW-0472">Membrane</keyword>
<evidence type="ECO:0000256" key="12">
    <source>
        <dbReference type="SAM" id="Phobius"/>
    </source>
</evidence>
<reference evidence="13" key="2">
    <citation type="submission" date="2020-03" db="EMBL/GenBank/DDBJ databases">
        <title>Walnut 2.0.</title>
        <authorList>
            <person name="Marrano A."/>
            <person name="Britton M."/>
            <person name="Zimin A.V."/>
            <person name="Zaini P.A."/>
            <person name="Workman R."/>
            <person name="Puiu D."/>
            <person name="Bianco L."/>
            <person name="Allen B.J."/>
            <person name="Troggio M."/>
            <person name="Leslie C.A."/>
            <person name="Timp W."/>
            <person name="Dendekar A."/>
            <person name="Salzberg S.L."/>
            <person name="Neale D.B."/>
        </authorList>
    </citation>
    <scope>NUCLEOTIDE SEQUENCE</scope>
    <source>
        <tissue evidence="13">Leaves</tissue>
    </source>
</reference>
<dbReference type="PRINTS" id="PR00385">
    <property type="entry name" value="P450"/>
</dbReference>
<reference evidence="13" key="1">
    <citation type="submission" date="2015-10" db="EMBL/GenBank/DDBJ databases">
        <authorList>
            <person name="Martinez-Garcia P.J."/>
            <person name="Crepeau M.W."/>
            <person name="Puiu D."/>
            <person name="Gonzalez-Ibeas D."/>
            <person name="Whalen J."/>
            <person name="Stevens K."/>
            <person name="Paul R."/>
            <person name="Butterfield T."/>
            <person name="Britton M."/>
            <person name="Reagan R."/>
            <person name="Chakraborty S."/>
            <person name="Walawage S.L."/>
            <person name="Vasquez-Gross H.A."/>
            <person name="Cardeno C."/>
            <person name="Famula R."/>
            <person name="Pratt K."/>
            <person name="Kuruganti S."/>
            <person name="Aradhya M.K."/>
            <person name="Leslie C.A."/>
            <person name="Dandekar A.M."/>
            <person name="Salzberg S.L."/>
            <person name="Wegrzyn J.L."/>
            <person name="Langley C.H."/>
            <person name="Neale D.B."/>
        </authorList>
    </citation>
    <scope>NUCLEOTIDE SEQUENCE</scope>
    <source>
        <tissue evidence="13">Leaves</tissue>
    </source>
</reference>
<evidence type="ECO:0000256" key="4">
    <source>
        <dbReference type="ARBA" id="ARBA00022617"/>
    </source>
</evidence>
<feature type="transmembrane region" description="Helical" evidence="12">
    <location>
        <begin position="6"/>
        <end position="25"/>
    </location>
</feature>
<evidence type="ECO:0000256" key="10">
    <source>
        <dbReference type="PIRSR" id="PIRSR602401-1"/>
    </source>
</evidence>
<dbReference type="PANTHER" id="PTHR47943:SF2">
    <property type="entry name" value="CYTOCHROME P450"/>
    <property type="match status" value="1"/>
</dbReference>
<dbReference type="SUPFAM" id="SSF48264">
    <property type="entry name" value="Cytochrome P450"/>
    <property type="match status" value="1"/>
</dbReference>
<sequence length="502" mass="56940">YTMAWTWTIIPVIVMLAGYLLRECAWKSRNQSKKLPPGPRRFPVFGNLHLLMGEFPHRDLHRLAQKHGPIMYLRLGLKPAIVASSAQAAELFLKAHDHVFASRPTLETAKHISYDQKSLVLAPYGSYWRNIRKMCSLELLTSHKMNSFRSMRKEELGLLINFLQEAATNCVVVDLSAKVFSLNANMACRMVVGKKYMDSDLGLRGFKAVIQEVMQLSAAPNLADCIPFIASLDCQGLTRRMKAVSKTINDFLEKIIDEHVQSKDENKTNDFVDAMLNLVGSKELAYNIERSNIKAITLDMLVASVDTSATAIEWVLSELMKHPRVMKKLQKELENVVGLERMVEEADLDRLEYLDMVVKETFRVHPVAPLLIPHQGMKDCTVNGFHIPRNSRILINTWAIGRDPSVWNDAEVFFPERFVGSSIDLRGRDFELLPFGSGRRGCPGMQMGLLVVRLVIAQLIHCFDWELPDNMLPTDLDMTEEFGLSAPRAKHLLAIPAYRLHE</sequence>
<dbReference type="CDD" id="cd11072">
    <property type="entry name" value="CYP71-like"/>
    <property type="match status" value="1"/>
</dbReference>
<dbReference type="PANTHER" id="PTHR47943">
    <property type="entry name" value="CYTOCHROME P450 93A3-LIKE"/>
    <property type="match status" value="1"/>
</dbReference>
<evidence type="ECO:0000256" key="7">
    <source>
        <dbReference type="ARBA" id="ARBA00023004"/>
    </source>
</evidence>
<dbReference type="InterPro" id="IPR001128">
    <property type="entry name" value="Cyt_P450"/>
</dbReference>
<dbReference type="GO" id="GO:0016020">
    <property type="term" value="C:membrane"/>
    <property type="evidence" value="ECO:0007669"/>
    <property type="project" value="UniProtKB-SubCell"/>
</dbReference>
<protein>
    <recommendedName>
        <fullName evidence="15">Cytochrome P450 CYP736A12-like</fullName>
    </recommendedName>
</protein>
<dbReference type="GO" id="GO:0020037">
    <property type="term" value="F:heme binding"/>
    <property type="evidence" value="ECO:0007669"/>
    <property type="project" value="InterPro"/>
</dbReference>
<keyword evidence="6 11" id="KW-0560">Oxidoreductase</keyword>
<dbReference type="GO" id="GO:0016705">
    <property type="term" value="F:oxidoreductase activity, acting on paired donors, with incorporation or reduction of molecular oxygen"/>
    <property type="evidence" value="ECO:0007669"/>
    <property type="project" value="InterPro"/>
</dbReference>